<feature type="chain" id="PRO_5012025394" evidence="1">
    <location>
        <begin position="17"/>
        <end position="214"/>
    </location>
</feature>
<name>A0A1M6FRA1_9RHOB</name>
<reference evidence="2 3" key="1">
    <citation type="submission" date="2016-11" db="EMBL/GenBank/DDBJ databases">
        <authorList>
            <person name="Jaros S."/>
            <person name="Januszkiewicz K."/>
            <person name="Wedrychowicz H."/>
        </authorList>
    </citation>
    <scope>NUCLEOTIDE SEQUENCE [LARGE SCALE GENOMIC DNA]</scope>
    <source>
        <strain evidence="2 3">DSM 100565</strain>
    </source>
</reference>
<dbReference type="AlphaFoldDB" id="A0A1M6FRA1"/>
<sequence length="214" mass="22835">MRLALLFALAPFPALAQTFPLPAACEGIVTVQQADCTVTSYFDCAGENPEHLRFVSHGATGLIAAGVLTRAWQWLEQDWPTGRETLVPGAADPIDQVAVLANGEDTFDFEMDSAEFGRTRYRGHDRLTGASVKVGGVEMLEATFGIEASQNDTVTMSAEGTEYYIPAFGILASGTARFDYPDQGSFETDATPRAFAAPGEDGHMSIIPQFGCGG</sequence>
<organism evidence="2 3">
    <name type="scientific">Wenxinia saemankumensis</name>
    <dbReference type="NCBI Taxonomy" id="1447782"/>
    <lineage>
        <taxon>Bacteria</taxon>
        <taxon>Pseudomonadati</taxon>
        <taxon>Pseudomonadota</taxon>
        <taxon>Alphaproteobacteria</taxon>
        <taxon>Rhodobacterales</taxon>
        <taxon>Roseobacteraceae</taxon>
        <taxon>Wenxinia</taxon>
    </lineage>
</organism>
<dbReference type="EMBL" id="FQYO01000004">
    <property type="protein sequence ID" value="SHJ00237.1"/>
    <property type="molecule type" value="Genomic_DNA"/>
</dbReference>
<dbReference type="OrthoDB" id="7844595at2"/>
<evidence type="ECO:0000313" key="3">
    <source>
        <dbReference type="Proteomes" id="UP000184292"/>
    </source>
</evidence>
<evidence type="ECO:0000256" key="1">
    <source>
        <dbReference type="SAM" id="SignalP"/>
    </source>
</evidence>
<keyword evidence="1" id="KW-0732">Signal</keyword>
<evidence type="ECO:0000313" key="2">
    <source>
        <dbReference type="EMBL" id="SHJ00237.1"/>
    </source>
</evidence>
<gene>
    <name evidence="2" type="ORF">SAMN05444417_2459</name>
</gene>
<accession>A0A1M6FRA1</accession>
<feature type="signal peptide" evidence="1">
    <location>
        <begin position="1"/>
        <end position="16"/>
    </location>
</feature>
<proteinExistence type="predicted"/>
<dbReference type="Proteomes" id="UP000184292">
    <property type="component" value="Unassembled WGS sequence"/>
</dbReference>
<protein>
    <submittedName>
        <fullName evidence="2">Uncharacterized protein</fullName>
    </submittedName>
</protein>
<dbReference type="STRING" id="1447782.SAMN05444417_2459"/>
<dbReference type="RefSeq" id="WP_073330827.1">
    <property type="nucleotide sequence ID" value="NZ_FQYO01000004.1"/>
</dbReference>
<keyword evidence="3" id="KW-1185">Reference proteome</keyword>